<dbReference type="GO" id="GO:0003677">
    <property type="term" value="F:DNA binding"/>
    <property type="evidence" value="ECO:0007669"/>
    <property type="project" value="UniProtKB-KW"/>
</dbReference>
<dbReference type="GO" id="GO:0003700">
    <property type="term" value="F:DNA-binding transcription factor activity"/>
    <property type="evidence" value="ECO:0007669"/>
    <property type="project" value="TreeGrafter"/>
</dbReference>
<accession>A0A498BY72</accession>
<dbReference type="AlphaFoldDB" id="A0A498BY72"/>
<dbReference type="RefSeq" id="WP_121059499.1">
    <property type="nucleotide sequence ID" value="NZ_RCDB01000003.1"/>
</dbReference>
<feature type="region of interest" description="Disordered" evidence="2">
    <location>
        <begin position="1"/>
        <end position="27"/>
    </location>
</feature>
<dbReference type="Proteomes" id="UP000273158">
    <property type="component" value="Unassembled WGS sequence"/>
</dbReference>
<dbReference type="InterPro" id="IPR010982">
    <property type="entry name" value="Lambda_DNA-bd_dom_sf"/>
</dbReference>
<feature type="compositionally biased region" description="Low complexity" evidence="2">
    <location>
        <begin position="1"/>
        <end position="19"/>
    </location>
</feature>
<reference evidence="4 5" key="1">
    <citation type="journal article" date="2015" name="Stand. Genomic Sci.">
        <title>Genomic Encyclopedia of Bacterial and Archaeal Type Strains, Phase III: the genomes of soil and plant-associated and newly described type strains.</title>
        <authorList>
            <person name="Whitman W.B."/>
            <person name="Woyke T."/>
            <person name="Klenk H.P."/>
            <person name="Zhou Y."/>
            <person name="Lilburn T.G."/>
            <person name="Beck B.J."/>
            <person name="De Vos P."/>
            <person name="Vandamme P."/>
            <person name="Eisen J.A."/>
            <person name="Garrity G."/>
            <person name="Hugenholtz P."/>
            <person name="Kyrpides N.C."/>
        </authorList>
    </citation>
    <scope>NUCLEOTIDE SEQUENCE [LARGE SCALE GENOMIC DNA]</scope>
    <source>
        <strain evidence="4 5">S2T63</strain>
    </source>
</reference>
<evidence type="ECO:0000259" key="3">
    <source>
        <dbReference type="PROSITE" id="PS50943"/>
    </source>
</evidence>
<name>A0A498BY72_9MICO</name>
<sequence>MSDAVSSRRGGAAASASGVERADDGPASASRALGARIRALRQSQRLTLTQVATQAELSHSFLSQVERGLERMSMTSLFRVAQALGTTQQALLTDDADTEPRGAGTFHVFRASEATPLDAGGSPLRVLARDHPRFVPMVMSGSFTEDLWWVHDEEEFVYVLEGRLTVVLDAEEFVLDVGDAVYYQGGIRHRWRTDPDRPVQVLTVKEGRAGAH</sequence>
<dbReference type="InterPro" id="IPR013096">
    <property type="entry name" value="Cupin_2"/>
</dbReference>
<dbReference type="CDD" id="cd00093">
    <property type="entry name" value="HTH_XRE"/>
    <property type="match status" value="1"/>
</dbReference>
<organism evidence="4 5">
    <name type="scientific">Microbacterium telephonicum</name>
    <dbReference type="NCBI Taxonomy" id="1714841"/>
    <lineage>
        <taxon>Bacteria</taxon>
        <taxon>Bacillati</taxon>
        <taxon>Actinomycetota</taxon>
        <taxon>Actinomycetes</taxon>
        <taxon>Micrococcales</taxon>
        <taxon>Microbacteriaceae</taxon>
        <taxon>Microbacterium</taxon>
    </lineage>
</organism>
<feature type="domain" description="HTH cro/C1-type" evidence="3">
    <location>
        <begin position="37"/>
        <end position="91"/>
    </location>
</feature>
<gene>
    <name evidence="4" type="ORF">C7474_1952</name>
</gene>
<evidence type="ECO:0000313" key="5">
    <source>
        <dbReference type="Proteomes" id="UP000273158"/>
    </source>
</evidence>
<dbReference type="Pfam" id="PF07883">
    <property type="entry name" value="Cupin_2"/>
    <property type="match status" value="1"/>
</dbReference>
<proteinExistence type="predicted"/>
<dbReference type="PROSITE" id="PS50943">
    <property type="entry name" value="HTH_CROC1"/>
    <property type="match status" value="1"/>
</dbReference>
<dbReference type="InterPro" id="IPR011051">
    <property type="entry name" value="RmlC_Cupin_sf"/>
</dbReference>
<dbReference type="SUPFAM" id="SSF51182">
    <property type="entry name" value="RmlC-like cupins"/>
    <property type="match status" value="1"/>
</dbReference>
<dbReference type="InterPro" id="IPR014710">
    <property type="entry name" value="RmlC-like_jellyroll"/>
</dbReference>
<dbReference type="Gene3D" id="2.60.120.10">
    <property type="entry name" value="Jelly Rolls"/>
    <property type="match status" value="1"/>
</dbReference>
<evidence type="ECO:0000313" key="4">
    <source>
        <dbReference type="EMBL" id="RLK47376.1"/>
    </source>
</evidence>
<dbReference type="SMART" id="SM00530">
    <property type="entry name" value="HTH_XRE"/>
    <property type="match status" value="1"/>
</dbReference>
<dbReference type="PANTHER" id="PTHR46797:SF1">
    <property type="entry name" value="METHYLPHOSPHONATE SYNTHASE"/>
    <property type="match status" value="1"/>
</dbReference>
<protein>
    <submittedName>
        <fullName evidence="4">XRE family transcriptional regulator</fullName>
    </submittedName>
</protein>
<dbReference type="CDD" id="cd02209">
    <property type="entry name" value="cupin_XRE_C"/>
    <property type="match status" value="1"/>
</dbReference>
<dbReference type="OrthoDB" id="4282897at2"/>
<dbReference type="InterPro" id="IPR001387">
    <property type="entry name" value="Cro/C1-type_HTH"/>
</dbReference>
<keyword evidence="1" id="KW-0238">DNA-binding</keyword>
<dbReference type="Pfam" id="PF13560">
    <property type="entry name" value="HTH_31"/>
    <property type="match status" value="1"/>
</dbReference>
<keyword evidence="5" id="KW-1185">Reference proteome</keyword>
<dbReference type="GO" id="GO:0005829">
    <property type="term" value="C:cytosol"/>
    <property type="evidence" value="ECO:0007669"/>
    <property type="project" value="TreeGrafter"/>
</dbReference>
<dbReference type="SUPFAM" id="SSF47413">
    <property type="entry name" value="lambda repressor-like DNA-binding domains"/>
    <property type="match status" value="1"/>
</dbReference>
<dbReference type="EMBL" id="RCDB01000003">
    <property type="protein sequence ID" value="RLK47376.1"/>
    <property type="molecule type" value="Genomic_DNA"/>
</dbReference>
<comment type="caution">
    <text evidence="4">The sequence shown here is derived from an EMBL/GenBank/DDBJ whole genome shotgun (WGS) entry which is preliminary data.</text>
</comment>
<dbReference type="PANTHER" id="PTHR46797">
    <property type="entry name" value="HTH-TYPE TRANSCRIPTIONAL REGULATOR"/>
    <property type="match status" value="1"/>
</dbReference>
<evidence type="ECO:0000256" key="2">
    <source>
        <dbReference type="SAM" id="MobiDB-lite"/>
    </source>
</evidence>
<evidence type="ECO:0000256" key="1">
    <source>
        <dbReference type="ARBA" id="ARBA00023125"/>
    </source>
</evidence>
<dbReference type="InterPro" id="IPR050807">
    <property type="entry name" value="TransReg_Diox_bact_type"/>
</dbReference>
<dbReference type="Gene3D" id="1.10.260.40">
    <property type="entry name" value="lambda repressor-like DNA-binding domains"/>
    <property type="match status" value="1"/>
</dbReference>